<evidence type="ECO:0000256" key="1">
    <source>
        <dbReference type="PIRSR" id="PIRSR018249-1"/>
    </source>
</evidence>
<dbReference type="GO" id="GO:0008757">
    <property type="term" value="F:S-adenosylmethionine-dependent methyltransferase activity"/>
    <property type="evidence" value="ECO:0007669"/>
    <property type="project" value="InterPro"/>
</dbReference>
<feature type="binding site" evidence="2">
    <location>
        <position position="179"/>
    </location>
    <ligand>
        <name>S-adenosyl-L-methionine</name>
        <dbReference type="ChEBI" id="CHEBI:59789"/>
    </ligand>
</feature>
<dbReference type="InterPro" id="IPR048647">
    <property type="entry name" value="RlmA_N"/>
</dbReference>
<feature type="domain" description="23S rRNA (guanine(745)-N(1))-methyltransferase N-terminal" evidence="4">
    <location>
        <begin position="3"/>
        <end position="45"/>
    </location>
</feature>
<reference evidence="5" key="1">
    <citation type="submission" date="2018-07" db="EMBL/GenBank/DDBJ databases">
        <title>Genome assembly of strain Ka43.</title>
        <authorList>
            <person name="Kukolya J."/>
            <person name="Nagy I."/>
            <person name="Horvath B."/>
            <person name="Toth A."/>
        </authorList>
    </citation>
    <scope>NUCLEOTIDE SEQUENCE</scope>
    <source>
        <strain evidence="5">KB43</strain>
    </source>
</reference>
<protein>
    <submittedName>
        <fullName evidence="5">Methyltransferase domain-containing protein</fullName>
    </submittedName>
</protein>
<evidence type="ECO:0000259" key="3">
    <source>
        <dbReference type="Pfam" id="PF08241"/>
    </source>
</evidence>
<dbReference type="GO" id="GO:0046872">
    <property type="term" value="F:metal ion binding"/>
    <property type="evidence" value="ECO:0007669"/>
    <property type="project" value="UniProtKB-KW"/>
</dbReference>
<dbReference type="PIRSF" id="PIRSF018249">
    <property type="entry name" value="MyrA_prd"/>
    <property type="match status" value="1"/>
</dbReference>
<evidence type="ECO:0000313" key="5">
    <source>
        <dbReference type="EMBL" id="MBE8717126.1"/>
    </source>
</evidence>
<dbReference type="PANTHER" id="PTHR42912">
    <property type="entry name" value="METHYLTRANSFERASE"/>
    <property type="match status" value="1"/>
</dbReference>
<evidence type="ECO:0000256" key="2">
    <source>
        <dbReference type="PIRSR" id="PIRSR018249-2"/>
    </source>
</evidence>
<proteinExistence type="predicted"/>
<keyword evidence="5" id="KW-0808">Transferase</keyword>
<dbReference type="InterPro" id="IPR016718">
    <property type="entry name" value="rRNA_m1G-MeTrfase_A_prd"/>
</dbReference>
<feature type="binding site" evidence="1">
    <location>
        <position position="21"/>
    </location>
    <ligand>
        <name>Zn(2+)</name>
        <dbReference type="ChEBI" id="CHEBI:29105"/>
    </ligand>
</feature>
<evidence type="ECO:0000259" key="4">
    <source>
        <dbReference type="Pfam" id="PF21302"/>
    </source>
</evidence>
<feature type="domain" description="Methyltransferase type 11" evidence="3">
    <location>
        <begin position="86"/>
        <end position="172"/>
    </location>
</feature>
<keyword evidence="1" id="KW-0479">Metal-binding</keyword>
<dbReference type="RefSeq" id="WP_193908738.1">
    <property type="nucleotide sequence ID" value="NZ_PRDL01000001.1"/>
</dbReference>
<keyword evidence="5" id="KW-0489">Methyltransferase</keyword>
<dbReference type="Pfam" id="PF08241">
    <property type="entry name" value="Methyltransf_11"/>
    <property type="match status" value="1"/>
</dbReference>
<dbReference type="InterPro" id="IPR029063">
    <property type="entry name" value="SAM-dependent_MTases_sf"/>
</dbReference>
<dbReference type="InterPro" id="IPR013216">
    <property type="entry name" value="Methyltransf_11"/>
</dbReference>
<dbReference type="Gene3D" id="3.40.50.150">
    <property type="entry name" value="Vaccinia Virus protein VP39"/>
    <property type="match status" value="1"/>
</dbReference>
<feature type="binding site" evidence="2">
    <location>
        <begin position="92"/>
        <end position="93"/>
    </location>
    <ligand>
        <name>S-adenosyl-L-methionine</name>
        <dbReference type="ChEBI" id="CHEBI:59789"/>
    </ligand>
</feature>
<dbReference type="SUPFAM" id="SSF53335">
    <property type="entry name" value="S-adenosyl-L-methionine-dependent methyltransferases"/>
    <property type="match status" value="1"/>
</dbReference>
<dbReference type="InterPro" id="IPR050508">
    <property type="entry name" value="Methyltransf_Superfamily"/>
</dbReference>
<accession>A0A928V5A8</accession>
<dbReference type="PANTHER" id="PTHR42912:SF45">
    <property type="entry name" value="23S RRNA (GUANINE(745)-N(1))-METHYLTRANSFERASE"/>
    <property type="match status" value="1"/>
</dbReference>
<feature type="binding site" evidence="1">
    <location>
        <position position="25"/>
    </location>
    <ligand>
        <name>Zn(2+)</name>
        <dbReference type="ChEBI" id="CHEBI:29105"/>
    </ligand>
</feature>
<dbReference type="CDD" id="cd02440">
    <property type="entry name" value="AdoMet_MTases"/>
    <property type="match status" value="1"/>
</dbReference>
<keyword evidence="1" id="KW-0862">Zinc</keyword>
<dbReference type="Pfam" id="PF21302">
    <property type="entry name" value="Zn_ribbon_RlmA"/>
    <property type="match status" value="1"/>
</dbReference>
<sequence length="266" mass="28654">MHFICPLCHCGLVENTSGVSCASGHHFDRAKEGYLNLLPVQHKNSLAPGDAKAQLVARRQFLNAGFFSGLLPDLQTLVPASTQRLLDIGCGEGYFTHALAGLLPKDASVYGIDIARDGVRMAAKAYGESYAVASAYALPLATASMDVITRIYAPSDASELKRVLAPGGRVIVVTPAEEHLLGLRQRIYKVVRPHPEPGLLEGFTSVEQQRASFPLNIPAGELSAALLKMTPFAWKMDESLQQQLIATGIQDSADFYITVYVGESAQ</sequence>
<feature type="binding site" evidence="1">
    <location>
        <position position="10"/>
    </location>
    <ligand>
        <name>Zn(2+)</name>
        <dbReference type="ChEBI" id="CHEBI:29105"/>
    </ligand>
</feature>
<dbReference type="GO" id="GO:0032259">
    <property type="term" value="P:methylation"/>
    <property type="evidence" value="ECO:0007669"/>
    <property type="project" value="UniProtKB-KW"/>
</dbReference>
<comment type="caution">
    <text evidence="5">The sequence shown here is derived from an EMBL/GenBank/DDBJ whole genome shotgun (WGS) entry which is preliminary data.</text>
</comment>
<evidence type="ECO:0000313" key="6">
    <source>
        <dbReference type="Proteomes" id="UP000652567"/>
    </source>
</evidence>
<feature type="binding site" evidence="2">
    <location>
        <position position="67"/>
    </location>
    <ligand>
        <name>S-adenosyl-L-methionine</name>
        <dbReference type="ChEBI" id="CHEBI:59789"/>
    </ligand>
</feature>
<name>A0A928V5A8_9GAMM</name>
<keyword evidence="6" id="KW-1185">Reference proteome</keyword>
<dbReference type="Proteomes" id="UP000652567">
    <property type="component" value="Unassembled WGS sequence"/>
</dbReference>
<organism evidence="5 6">
    <name type="scientific">Cellvibrio polysaccharolyticus</name>
    <dbReference type="NCBI Taxonomy" id="2082724"/>
    <lineage>
        <taxon>Bacteria</taxon>
        <taxon>Pseudomonadati</taxon>
        <taxon>Pseudomonadota</taxon>
        <taxon>Gammaproteobacteria</taxon>
        <taxon>Cellvibrionales</taxon>
        <taxon>Cellvibrionaceae</taxon>
        <taxon>Cellvibrio</taxon>
    </lineage>
</organism>
<keyword evidence="2" id="KW-0949">S-adenosyl-L-methionine</keyword>
<gene>
    <name evidence="5" type="ORF">C4F51_07990</name>
</gene>
<dbReference type="EMBL" id="PRDL01000001">
    <property type="protein sequence ID" value="MBE8717126.1"/>
    <property type="molecule type" value="Genomic_DNA"/>
</dbReference>
<dbReference type="AlphaFoldDB" id="A0A928V5A8"/>